<feature type="compositionally biased region" description="Acidic residues" evidence="1">
    <location>
        <begin position="211"/>
        <end position="245"/>
    </location>
</feature>
<evidence type="ECO:0000313" key="3">
    <source>
        <dbReference type="EMBL" id="CAK0822814.1"/>
    </source>
</evidence>
<organism evidence="3 4">
    <name type="scientific">Prorocentrum cordatum</name>
    <dbReference type="NCBI Taxonomy" id="2364126"/>
    <lineage>
        <taxon>Eukaryota</taxon>
        <taxon>Sar</taxon>
        <taxon>Alveolata</taxon>
        <taxon>Dinophyceae</taxon>
        <taxon>Prorocentrales</taxon>
        <taxon>Prorocentraceae</taxon>
        <taxon>Prorocentrum</taxon>
    </lineage>
</organism>
<evidence type="ECO:0000256" key="2">
    <source>
        <dbReference type="SAM" id="Phobius"/>
    </source>
</evidence>
<feature type="compositionally biased region" description="Pro residues" evidence="1">
    <location>
        <begin position="1046"/>
        <end position="1060"/>
    </location>
</feature>
<feature type="region of interest" description="Disordered" evidence="1">
    <location>
        <begin position="167"/>
        <end position="248"/>
    </location>
</feature>
<reference evidence="3" key="1">
    <citation type="submission" date="2023-10" db="EMBL/GenBank/DDBJ databases">
        <authorList>
            <person name="Chen Y."/>
            <person name="Shah S."/>
            <person name="Dougan E. K."/>
            <person name="Thang M."/>
            <person name="Chan C."/>
        </authorList>
    </citation>
    <scope>NUCLEOTIDE SEQUENCE [LARGE SCALE GENOMIC DNA]</scope>
</reference>
<feature type="transmembrane region" description="Helical" evidence="2">
    <location>
        <begin position="787"/>
        <end position="807"/>
    </location>
</feature>
<comment type="caution">
    <text evidence="3">The sequence shown here is derived from an EMBL/GenBank/DDBJ whole genome shotgun (WGS) entry which is preliminary data.</text>
</comment>
<keyword evidence="4" id="KW-1185">Reference proteome</keyword>
<proteinExistence type="predicted"/>
<feature type="compositionally biased region" description="Low complexity" evidence="1">
    <location>
        <begin position="918"/>
        <end position="927"/>
    </location>
</feature>
<sequence length="2258" mass="239169">GSCFLMSKQGQYHDTEGHIEGPKDPGCLRVQPSGPYAGEYEVRYHGQMRSANMIVHCNSSVSQPGVLTDFQKYDPRNLNFHIADTPATQCLRKMPRSTVFIFNTQDPSKFECLQQDGMTKLLGSRYYASGQLFGDVEYHLIKTFSCAYEVLNGTNETVLTETINEIASDDDEVGDEEAEDLEAPEGQGEAEAFTAEDASEGTAEPAAAAESSEDDEDDKGDEGDEYDKGVEDDEDDEGDEGDEDDKGLRAGPMRWALAWLVAASAAHAAGWRGGGSTSLQVRLNRTYSALPRGRGGLPGASAVRYLARRYLRAEHGWVAKGLDLAPLGGRGNASALAARRASAVLRIPAGLPEEGRSALRAGLAEASEQGFTLEAAAGFVGALEQVLVDASISTLRRAIKIAAGLQVPGSMLQGALWIYGGLIKGGWELESQIIRAKDKDTMHERFTKSMRAWDREFQDMLERSVVKVVKHVSGKPGSMYEKALKGARLLQMQIAHFTAKQCSVFRSTLSKQDTRGTGQVRLAGAWGTTVHTWAVHETPEYLRSLGALAERGAYGGGPGLLIPNYVSSMSSCTEPAPRHVLVCCPDECEEEVLPRIEARAHGPRASPGSVWAAVRPLLKGSPAAAREALRSELRALDQGPNGTGVAVHGRPLGRWLHRAFPDRCRMPLATRPLVVDPALLPSAAHAAGRFVAVGADDVKGIKSHLEARWGTDRTGGNPASFAWRSHWTLQEEFVLLSGLLRARRKLRDPDDDDNDDEGPQVAEALEDALNVRVLAATAETGSVEHNLAYHLLAAVAAVGGSPVFSLSLRVMLRILSAIVNAVLLPVVAGLCWILSSIYRRTAAAIAATLSALAATWEALRRLGTAAASLLRRPDSAKTDPKPREARQGLSSKAPRDATQQQPQPQPRKPPAPAPAQPEQPARQLPQEPAAPQPQDPGGVASGADEEVPLPSQQAGAEAPQTRLEPAAASAPPASEPASEPEARANPSAKRSSWADMYDNENEPPCPAMWAATEPAEPPERPRGLQLVSALVRGEPSARRWQKPKAKPVPSPAPAHAPPAGAPLTGARAHFAPPTPPPSKPPSRGIGLVKGLLGSRPQQDTEPHSGLVHAAAPVAPPTAPPSDAPQLRALSPRFATSALRWRPQNSFGYIVGEKSANGEQTAAQEPWVAAGTVEAPAPAAAHGVSKGRWPDGSRVLPSPPLGPAPAAPAWDRKEADGNGEAGRGVGSVGGSRRAEQGSAAPKQAAITEARAASGDSLQDASHPLGAWFRRRVFELRVMVPMGPMELLGVLESLTDDQLAPPYAEAKMWLGLDESEPLPAALETLVAEFLARRGEGSPTASAGAAAGVDAGRAGAPAAIGRTGAASEGSPAEQQQSDEELAGALQPRVMEWRGRCRQVVQRPAGPNDLTAPPAAVGAGGAANTQADDHTPAGDLESRHTVAAERGELPGLPWWDALDLAGALREPVPTWTAVPDSLTAAAGDLLAAALKAVAAQPARGGAWTRLLLLPRLLFAIPPGGDDEQEAASATKVLTARIRQAWAGDWAGLWAATARPGDGDGGGRRPPDLAAQARRVHELLMLGEVSRAAAAAGGPGKLATGAGAGSQLTALFPPAGKAALVEVLGCLLRGEAPASAAQALLGGRLIPLQKPQGGVRPLACGETLRRMAAKAATTQHKEIIAQAVGPRQYGVGRRNGVELMHKVVAGAVEASPQRAVLSLDVANAFNEVDRDVVTREVTSRLPPLARLAAAWYGGNTTHGAHLSGAVTAAWGIVESTLGNATECAVAYGLVGSLKWGQRFDIQWRGGESLQARVAVAPCTPTDYQEVTSLAPSEKAEEDGRLWYMATPDGDVYPHELTVQALRIIVPYDMRDRRQLLNREGANPVGVGTYGRDWVMSPAAFALQLRFVLGQSLDEVLETAVVSAGAPEEPEAEARPAAARPPSGSALASAEIPSEWGLGRGRLPDPSPSRWRCIASSDGGGRGLLPDEDLDAFVLASGFGMAMKGGRTMLVRALPPDGGDELDARVLALRANATERFLGMREAVAELTETHWDFFPISGPRTVKWVCEFVRENDVTFRSRHAKFKAETGLSSSDQDVSVHELCCRIMHLLLTYDQLNGSELSCAELVCRRLQMAEYRHRERILTTSRGDELLEDSHLYLGTGETRGLVCISPKLLAFVTDELHKESLVLKERRKLKEERMASRGDDAHGGGGGGDGRARLSGMQSTVDRQKSEIEKLKKQLAGGPKSDPKGKGRGGAAAGGEGG</sequence>
<dbReference type="Proteomes" id="UP001189429">
    <property type="component" value="Unassembled WGS sequence"/>
</dbReference>
<feature type="region of interest" description="Disordered" evidence="1">
    <location>
        <begin position="1918"/>
        <end position="1945"/>
    </location>
</feature>
<feature type="region of interest" description="Disordered" evidence="1">
    <location>
        <begin position="2191"/>
        <end position="2258"/>
    </location>
</feature>
<feature type="region of interest" description="Disordered" evidence="1">
    <location>
        <begin position="1177"/>
        <end position="1259"/>
    </location>
</feature>
<feature type="compositionally biased region" description="Gly residues" evidence="1">
    <location>
        <begin position="1218"/>
        <end position="1228"/>
    </location>
</feature>
<protein>
    <submittedName>
        <fullName evidence="3">Uncharacterized protein</fullName>
    </submittedName>
</protein>
<dbReference type="EMBL" id="CAUYUJ010008080">
    <property type="protein sequence ID" value="CAK0822814.1"/>
    <property type="molecule type" value="Genomic_DNA"/>
</dbReference>
<evidence type="ECO:0000313" key="4">
    <source>
        <dbReference type="Proteomes" id="UP001189429"/>
    </source>
</evidence>
<feature type="compositionally biased region" description="Basic and acidic residues" evidence="1">
    <location>
        <begin position="2191"/>
        <end position="2202"/>
    </location>
</feature>
<feature type="compositionally biased region" description="Low complexity" evidence="1">
    <location>
        <begin position="964"/>
        <end position="988"/>
    </location>
</feature>
<feature type="region of interest" description="Disordered" evidence="1">
    <location>
        <begin position="1400"/>
        <end position="1430"/>
    </location>
</feature>
<keyword evidence="2" id="KW-1133">Transmembrane helix</keyword>
<gene>
    <name evidence="3" type="ORF">PCOR1329_LOCUS23732</name>
</gene>
<feature type="compositionally biased region" description="Low complexity" evidence="1">
    <location>
        <begin position="1929"/>
        <end position="1944"/>
    </location>
</feature>
<feature type="compositionally biased region" description="Low complexity" evidence="1">
    <location>
        <begin position="200"/>
        <end position="210"/>
    </location>
</feature>
<keyword evidence="2" id="KW-0472">Membrane</keyword>
<feature type="transmembrane region" description="Helical" evidence="2">
    <location>
        <begin position="814"/>
        <end position="835"/>
    </location>
</feature>
<accession>A0ABN9RXZ4</accession>
<feature type="compositionally biased region" description="Basic and acidic residues" evidence="1">
    <location>
        <begin position="871"/>
        <end position="886"/>
    </location>
</feature>
<feature type="compositionally biased region" description="Pro residues" evidence="1">
    <location>
        <begin position="1196"/>
        <end position="1205"/>
    </location>
</feature>
<feature type="compositionally biased region" description="Basic and acidic residues" evidence="1">
    <location>
        <begin position="2222"/>
        <end position="2232"/>
    </location>
</feature>
<feature type="compositionally biased region" description="Acidic residues" evidence="1">
    <location>
        <begin position="167"/>
        <end position="183"/>
    </location>
</feature>
<feature type="compositionally biased region" description="Gly residues" evidence="1">
    <location>
        <begin position="2248"/>
        <end position="2258"/>
    </location>
</feature>
<feature type="compositionally biased region" description="Pro residues" evidence="1">
    <location>
        <begin position="903"/>
        <end position="917"/>
    </location>
</feature>
<keyword evidence="2" id="KW-0812">Transmembrane</keyword>
<evidence type="ECO:0000256" key="1">
    <source>
        <dbReference type="SAM" id="MobiDB-lite"/>
    </source>
</evidence>
<feature type="region of interest" description="Disordered" evidence="1">
    <location>
        <begin position="870"/>
        <end position="1127"/>
    </location>
</feature>
<feature type="non-terminal residue" evidence="3">
    <location>
        <position position="1"/>
    </location>
</feature>
<feature type="compositionally biased region" description="Pro residues" evidence="1">
    <location>
        <begin position="1113"/>
        <end position="1122"/>
    </location>
</feature>
<feature type="region of interest" description="Disordered" evidence="1">
    <location>
        <begin position="1357"/>
        <end position="1377"/>
    </location>
</feature>
<name>A0ABN9RXZ4_9DINO</name>